<dbReference type="SMART" id="SM00184">
    <property type="entry name" value="RING"/>
    <property type="match status" value="1"/>
</dbReference>
<dbReference type="InterPro" id="IPR047126">
    <property type="entry name" value="RNF141-like"/>
</dbReference>
<dbReference type="AlphaFoldDB" id="A0A6C0AMD6"/>
<sequence>MEQRDQGEYGGAVQGGVVYASADFPDADTNDIKPQASLKVAISNVILYHVTEAAEKQQQFRQWRRKVKDIIQNHEEKILQFFAKPLPDDQPLKTAHILLTKYGKLTNFDTARQIPQFFRNFIVDSPQNGTDTLNVYIEELMKTRVGENPVQRWINMSKQLLDYMRDTGDELIRLDQRLQSECIRIDMIAEKVSQLVSLPNPEIDGFQEMMDSYIEKQFQSSNFEKLYWDYIFTLQKYSALRDILLPQRTVTQSDPLCCICMTEPIVIALAPCGHTFCTNCSKRTVVCHICRQGVVSRLRVFFS</sequence>
<dbReference type="SUPFAM" id="SSF57850">
    <property type="entry name" value="RING/U-box"/>
    <property type="match status" value="1"/>
</dbReference>
<protein>
    <recommendedName>
        <fullName evidence="1">RING-type domain-containing protein</fullName>
    </recommendedName>
</protein>
<name>A0A6C0AMD6_9ZZZZ</name>
<dbReference type="EMBL" id="MN740728">
    <property type="protein sequence ID" value="QHS80977.1"/>
    <property type="molecule type" value="Genomic_DNA"/>
</dbReference>
<dbReference type="Gene3D" id="3.30.40.10">
    <property type="entry name" value="Zinc/RING finger domain, C3HC4 (zinc finger)"/>
    <property type="match status" value="1"/>
</dbReference>
<reference evidence="2" key="1">
    <citation type="journal article" date="2020" name="Nature">
        <title>Giant virus diversity and host interactions through global metagenomics.</title>
        <authorList>
            <person name="Schulz F."/>
            <person name="Roux S."/>
            <person name="Paez-Espino D."/>
            <person name="Jungbluth S."/>
            <person name="Walsh D.A."/>
            <person name="Denef V.J."/>
            <person name="McMahon K.D."/>
            <person name="Konstantinidis K.T."/>
            <person name="Eloe-Fadrosh E.A."/>
            <person name="Kyrpides N.C."/>
            <person name="Woyke T."/>
        </authorList>
    </citation>
    <scope>NUCLEOTIDE SEQUENCE</scope>
    <source>
        <strain evidence="2">GVMAG-S-1101161-73</strain>
    </source>
</reference>
<organism evidence="2">
    <name type="scientific">viral metagenome</name>
    <dbReference type="NCBI Taxonomy" id="1070528"/>
    <lineage>
        <taxon>unclassified sequences</taxon>
        <taxon>metagenomes</taxon>
        <taxon>organismal metagenomes</taxon>
    </lineage>
</organism>
<proteinExistence type="predicted"/>
<dbReference type="PANTHER" id="PTHR12109">
    <property type="entry name" value="RING FINGER PROTEIN 141-RELATED"/>
    <property type="match status" value="1"/>
</dbReference>
<accession>A0A6C0AMD6</accession>
<dbReference type="InterPro" id="IPR013083">
    <property type="entry name" value="Znf_RING/FYVE/PHD"/>
</dbReference>
<dbReference type="PANTHER" id="PTHR12109:SF5">
    <property type="entry name" value="RING-TYPE DOMAIN-CONTAINING PROTEIN"/>
    <property type="match status" value="1"/>
</dbReference>
<dbReference type="PROSITE" id="PS50089">
    <property type="entry name" value="ZF_RING_2"/>
    <property type="match status" value="1"/>
</dbReference>
<evidence type="ECO:0000259" key="1">
    <source>
        <dbReference type="PROSITE" id="PS50089"/>
    </source>
</evidence>
<dbReference type="Pfam" id="PF13920">
    <property type="entry name" value="zf-C3HC4_3"/>
    <property type="match status" value="1"/>
</dbReference>
<feature type="domain" description="RING-type" evidence="1">
    <location>
        <begin position="257"/>
        <end position="291"/>
    </location>
</feature>
<dbReference type="InterPro" id="IPR001841">
    <property type="entry name" value="Znf_RING"/>
</dbReference>
<evidence type="ECO:0000313" key="2">
    <source>
        <dbReference type="EMBL" id="QHS80977.1"/>
    </source>
</evidence>